<evidence type="ECO:0000313" key="1">
    <source>
        <dbReference type="EMBL" id="QDA36796.1"/>
    </source>
</evidence>
<evidence type="ECO:0000313" key="2">
    <source>
        <dbReference type="Proteomes" id="UP000296374"/>
    </source>
</evidence>
<dbReference type="InterPro" id="IPR036388">
    <property type="entry name" value="WH-like_DNA-bd_sf"/>
</dbReference>
<dbReference type="EMBL" id="CP040765">
    <property type="protein sequence ID" value="QDA36796.1"/>
    <property type="molecule type" value="Genomic_DNA"/>
</dbReference>
<dbReference type="Proteomes" id="UP000296374">
    <property type="component" value="Plasmid unnamed1"/>
</dbReference>
<reference evidence="2" key="1">
    <citation type="submission" date="2019-05" db="EMBL/GenBank/DDBJ databases">
        <title>Tamlana fucoidanivorans sp. nov., isolated from the surface of algae collected from Fujian province in China.</title>
        <authorList>
            <person name="Li J."/>
        </authorList>
    </citation>
    <scope>NUCLEOTIDE SEQUENCE [LARGE SCALE GENOMIC DNA]</scope>
    <source>
        <strain evidence="2">2251</strain>
        <plasmid evidence="2">unnamed1</plasmid>
    </source>
</reference>
<dbReference type="SUPFAM" id="SSF46785">
    <property type="entry name" value="Winged helix' DNA-binding domain"/>
    <property type="match status" value="1"/>
</dbReference>
<accession>A0A4Y5SVI4</accession>
<proteinExistence type="predicted"/>
<dbReference type="InterPro" id="IPR036390">
    <property type="entry name" value="WH_DNA-bd_sf"/>
</dbReference>
<dbReference type="Gene3D" id="1.10.10.10">
    <property type="entry name" value="Winged helix-like DNA-binding domain superfamily/Winged helix DNA-binding domain"/>
    <property type="match status" value="1"/>
</dbReference>
<name>A0A4Y5SVI4_9RHOB</name>
<sequence>MCPSYSLANSQPWLAAQSAQASALADAARDLGRLEATLLALPAAEAAGARERLVHLEVEAMLRAQGLMLGRDEIGRELMEARAASDPEALRLARWAVRRLEGQGPLADLPAFLGLHRRAASDGPSATSMDLRLQGREFDGAAVEFLAAVDAFAALHPLARGPAALALWRMAELSPPGQVTEPAVWSARHMAAGAEGLRFVPFGRHGRRVWTGYGPPVDRLATHLAALRAGAQEARALIQRIGAWSEQARVATTGIKGDNAARVIAVLAARPFVSAMEMETRAGISRPTAERMLKRLNDLGLTREVTGNRRFRLWTVEN</sequence>
<dbReference type="AlphaFoldDB" id="A0A4Y5SVI4"/>
<protein>
    <submittedName>
        <fullName evidence="1">MarR family transcriptional regulator</fullName>
    </submittedName>
</protein>
<gene>
    <name evidence="1" type="ORF">E4191_22195</name>
</gene>
<dbReference type="KEGG" id="plia:E4191_22195"/>
<geneLocation type="plasmid" evidence="1 2">
    <name>unnamed1</name>
</geneLocation>
<organism evidence="1 2">
    <name type="scientific">Paracoccus liaowanqingii</name>
    <dbReference type="NCBI Taxonomy" id="2560053"/>
    <lineage>
        <taxon>Bacteria</taxon>
        <taxon>Pseudomonadati</taxon>
        <taxon>Pseudomonadota</taxon>
        <taxon>Alphaproteobacteria</taxon>
        <taxon>Rhodobacterales</taxon>
        <taxon>Paracoccaceae</taxon>
        <taxon>Paracoccus</taxon>
    </lineage>
</organism>
<keyword evidence="1" id="KW-0614">Plasmid</keyword>